<evidence type="ECO:0000256" key="5">
    <source>
        <dbReference type="SAM" id="MobiDB-lite"/>
    </source>
</evidence>
<dbReference type="GO" id="GO:0005524">
    <property type="term" value="F:ATP binding"/>
    <property type="evidence" value="ECO:0007669"/>
    <property type="project" value="UniProtKB-KW"/>
</dbReference>
<dbReference type="PROSITE" id="PS50893">
    <property type="entry name" value="ABC_TRANSPORTER_2"/>
    <property type="match status" value="2"/>
</dbReference>
<comment type="caution">
    <text evidence="7">The sequence shown here is derived from an EMBL/GenBank/DDBJ whole genome shotgun (WGS) entry which is preliminary data.</text>
</comment>
<evidence type="ECO:0000256" key="1">
    <source>
        <dbReference type="ARBA" id="ARBA00005417"/>
    </source>
</evidence>
<evidence type="ECO:0000313" key="7">
    <source>
        <dbReference type="EMBL" id="MYC95790.1"/>
    </source>
</evidence>
<reference evidence="7" key="1">
    <citation type="submission" date="2019-09" db="EMBL/GenBank/DDBJ databases">
        <title>Characterisation of the sponge microbiome using genome-centric metagenomics.</title>
        <authorList>
            <person name="Engelberts J.P."/>
            <person name="Robbins S.J."/>
            <person name="De Goeij J.M."/>
            <person name="Aranda M."/>
            <person name="Bell S.C."/>
            <person name="Webster N.S."/>
        </authorList>
    </citation>
    <scope>NUCLEOTIDE SEQUENCE</scope>
    <source>
        <strain evidence="7">SB0661_bin_32</strain>
    </source>
</reference>
<dbReference type="GO" id="GO:0015833">
    <property type="term" value="P:peptide transport"/>
    <property type="evidence" value="ECO:0007669"/>
    <property type="project" value="InterPro"/>
</dbReference>
<dbReference type="AlphaFoldDB" id="A0A6B1D727"/>
<dbReference type="FunFam" id="3.40.50.300:FF:000016">
    <property type="entry name" value="Oligopeptide ABC transporter ATP-binding component"/>
    <property type="match status" value="2"/>
</dbReference>
<protein>
    <submittedName>
        <fullName evidence="7">ABC transporter ATP-binding protein</fullName>
    </submittedName>
</protein>
<dbReference type="Gene3D" id="3.40.50.300">
    <property type="entry name" value="P-loop containing nucleotide triphosphate hydrolases"/>
    <property type="match status" value="2"/>
</dbReference>
<gene>
    <name evidence="7" type="ORF">F4X14_12570</name>
</gene>
<dbReference type="Pfam" id="PF00005">
    <property type="entry name" value="ABC_tran"/>
    <property type="match status" value="2"/>
</dbReference>
<keyword evidence="2" id="KW-0813">Transport</keyword>
<dbReference type="SMART" id="SM00382">
    <property type="entry name" value="AAA"/>
    <property type="match status" value="2"/>
</dbReference>
<dbReference type="InterPro" id="IPR050319">
    <property type="entry name" value="ABC_transp_ATP-bind"/>
</dbReference>
<keyword evidence="4 7" id="KW-0067">ATP-binding</keyword>
<dbReference type="GO" id="GO:0055085">
    <property type="term" value="P:transmembrane transport"/>
    <property type="evidence" value="ECO:0007669"/>
    <property type="project" value="UniProtKB-ARBA"/>
</dbReference>
<dbReference type="InterPro" id="IPR017871">
    <property type="entry name" value="ABC_transporter-like_CS"/>
</dbReference>
<dbReference type="Pfam" id="PF08352">
    <property type="entry name" value="oligo_HPY"/>
    <property type="match status" value="2"/>
</dbReference>
<dbReference type="InterPro" id="IPR003439">
    <property type="entry name" value="ABC_transporter-like_ATP-bd"/>
</dbReference>
<keyword evidence="3" id="KW-0547">Nucleotide-binding</keyword>
<feature type="domain" description="ABC transporter" evidence="6">
    <location>
        <begin position="390"/>
        <end position="644"/>
    </location>
</feature>
<dbReference type="CDD" id="cd03257">
    <property type="entry name" value="ABC_NikE_OppD_transporters"/>
    <property type="match status" value="2"/>
</dbReference>
<dbReference type="EMBL" id="VXMH01000066">
    <property type="protein sequence ID" value="MYC95790.1"/>
    <property type="molecule type" value="Genomic_DNA"/>
</dbReference>
<feature type="region of interest" description="Disordered" evidence="5">
    <location>
        <begin position="341"/>
        <end position="362"/>
    </location>
</feature>
<evidence type="ECO:0000259" key="6">
    <source>
        <dbReference type="PROSITE" id="PS50893"/>
    </source>
</evidence>
<dbReference type="NCBIfam" id="NF008453">
    <property type="entry name" value="PRK11308.1"/>
    <property type="match status" value="2"/>
</dbReference>
<organism evidence="7">
    <name type="scientific">Caldilineaceae bacterium SB0661_bin_32</name>
    <dbReference type="NCBI Taxonomy" id="2605255"/>
    <lineage>
        <taxon>Bacteria</taxon>
        <taxon>Bacillati</taxon>
        <taxon>Chloroflexota</taxon>
        <taxon>Caldilineae</taxon>
        <taxon>Caldilineales</taxon>
        <taxon>Caldilineaceae</taxon>
    </lineage>
</organism>
<sequence length="736" mass="80225">MNSAPDSDKILDIRDLQVSFRSIAGTTRAVNGVSLDVRSGEIVGLVGESGCGKSVTIRSIVGLVPSPPAQFENGEIWLRTRRGMTETLSLHKNMKALRQMRGRDVSMIFQEPMRSVHPMMTIGKQITEGILEHEVVDPAEAYDRTVEMLDLVGLPNPAAQMNRYAHELSGGMRQRALIALALVCHPQLLLADEPTTALDVTIQAQILELIRDLRERMRMSVLLITHNMGVVANLADRISVMYLGKIMETGSVEEIFKEPAHPYTQGLLASMPSLFSQPKTHLQSLRGVVPELAMAPKGCVFADRCPHVMPKCDETPPVVELRADHSAACWLYADVGEPRGTPAVTGQPSLSGARTPADSQQSVEVIPLARSEPTTDTAQGTPADNDIAQLQIEDVALHYPILRGLLRRQVGTVRAVDGVDLTIRRGETLGLVGESGCGKTSVGRLVARLVEPTAGRIRFGADGGLEEITHISQKEMKRVRRSMGMVFQDPLSSLNARMNIRNIVGEPLMLHQVAKGRAVDDRVGELLEMVGLRAAHQSRFPHAFSGGQRQRIAIARALATEPSFLVADEPVSALDVSVQAQILNLLLTLQQQLNLSMLFIAHDIAVVRHVSDRIAVMYLGKIVELGEAREICVRPVHPYTEALLASIPLPMPGLETLREMPKGDLPDPANPPAGCRFHTRCPYSQPICEQEEPPLRPLAGEADRFGACHFQDELQLQGVEEIGELGASATTITGAK</sequence>
<evidence type="ECO:0000256" key="3">
    <source>
        <dbReference type="ARBA" id="ARBA00022741"/>
    </source>
</evidence>
<feature type="domain" description="ABC transporter" evidence="6">
    <location>
        <begin position="13"/>
        <end position="268"/>
    </location>
</feature>
<feature type="compositionally biased region" description="Polar residues" evidence="5">
    <location>
        <begin position="344"/>
        <end position="362"/>
    </location>
</feature>
<evidence type="ECO:0000256" key="2">
    <source>
        <dbReference type="ARBA" id="ARBA00022448"/>
    </source>
</evidence>
<dbReference type="SUPFAM" id="SSF52540">
    <property type="entry name" value="P-loop containing nucleoside triphosphate hydrolases"/>
    <property type="match status" value="2"/>
</dbReference>
<dbReference type="PROSITE" id="PS00211">
    <property type="entry name" value="ABC_TRANSPORTER_1"/>
    <property type="match status" value="2"/>
</dbReference>
<dbReference type="PANTHER" id="PTHR43776:SF7">
    <property type="entry name" value="D,D-DIPEPTIDE TRANSPORT ATP-BINDING PROTEIN DDPF-RELATED"/>
    <property type="match status" value="1"/>
</dbReference>
<accession>A0A6B1D727</accession>
<dbReference type="InterPro" id="IPR027417">
    <property type="entry name" value="P-loop_NTPase"/>
</dbReference>
<evidence type="ECO:0000256" key="4">
    <source>
        <dbReference type="ARBA" id="ARBA00022840"/>
    </source>
</evidence>
<dbReference type="GO" id="GO:0016887">
    <property type="term" value="F:ATP hydrolysis activity"/>
    <property type="evidence" value="ECO:0007669"/>
    <property type="project" value="InterPro"/>
</dbReference>
<comment type="similarity">
    <text evidence="1">Belongs to the ABC transporter superfamily.</text>
</comment>
<dbReference type="InterPro" id="IPR013563">
    <property type="entry name" value="Oligopep_ABC_C"/>
</dbReference>
<dbReference type="PANTHER" id="PTHR43776">
    <property type="entry name" value="TRANSPORT ATP-BINDING PROTEIN"/>
    <property type="match status" value="1"/>
</dbReference>
<proteinExistence type="inferred from homology"/>
<dbReference type="NCBIfam" id="TIGR01727">
    <property type="entry name" value="oligo_HPY"/>
    <property type="match status" value="2"/>
</dbReference>
<dbReference type="InterPro" id="IPR003593">
    <property type="entry name" value="AAA+_ATPase"/>
</dbReference>
<name>A0A6B1D727_9CHLR</name>